<dbReference type="Proteomes" id="UP000325440">
    <property type="component" value="Unassembled WGS sequence"/>
</dbReference>
<keyword evidence="1" id="KW-1133">Transmembrane helix</keyword>
<evidence type="ECO:0000256" key="1">
    <source>
        <dbReference type="SAM" id="Phobius"/>
    </source>
</evidence>
<dbReference type="EMBL" id="CABPRJ010001430">
    <property type="protein sequence ID" value="VVC36118.1"/>
    <property type="molecule type" value="Genomic_DNA"/>
</dbReference>
<evidence type="ECO:0008006" key="4">
    <source>
        <dbReference type="Google" id="ProtNLM"/>
    </source>
</evidence>
<feature type="transmembrane region" description="Helical" evidence="1">
    <location>
        <begin position="409"/>
        <end position="428"/>
    </location>
</feature>
<feature type="non-terminal residue" evidence="2">
    <location>
        <position position="463"/>
    </location>
</feature>
<keyword evidence="3" id="KW-1185">Reference proteome</keyword>
<proteinExistence type="predicted"/>
<evidence type="ECO:0000313" key="2">
    <source>
        <dbReference type="EMBL" id="VVC36118.1"/>
    </source>
</evidence>
<protein>
    <recommendedName>
        <fullName evidence="4">DUF659 domain-containing protein</fullName>
    </recommendedName>
</protein>
<dbReference type="AlphaFoldDB" id="A0A5E4MX87"/>
<evidence type="ECO:0000313" key="3">
    <source>
        <dbReference type="Proteomes" id="UP000325440"/>
    </source>
</evidence>
<keyword evidence="1" id="KW-0812">Transmembrane</keyword>
<sequence>MRQQMPRAALLLQLLSKTNHSTICSLFENSLYLLWPDGIRRNDVLLFLSDAAPYMVKAGDTLKVLYPKMVHVTCTSHGLHRVAEQIRIQFPKVDKLVANVKRVFKKAPYRVQKFHTDAPNISLPPEPILTRWGTWISAVLYYSENFQTVKNIIESFDENDALSIKNAQKYFKITQMKGNLTFIHSNFACLPIAITRLQKQGIPLSEVLNKNKGFQIVCNISKILTGEEENVGDLDIPEDLTSSDMAYFKFAPITSADVERSFSLYKNILAPNRRSFKFENLKKSLIVQCNNYFRGTIKIIKSIIVTKRKNLYEGCLRALTWTAEFENLSTHLPHSEQSHNYATVYVIMVYRYVQIYIKFLSIFPTSHLQHVTALFFHIVNLRTRILQYRNQKFIYRIMALKRRSFLTDLADFFFFFFIAFVIFMTRFLKKKIFEKSTGKFVNFNGIFRMKTSILFQNFIRITK</sequence>
<name>A0A5E4MX87_9HEMI</name>
<dbReference type="InterPro" id="IPR012337">
    <property type="entry name" value="RNaseH-like_sf"/>
</dbReference>
<gene>
    <name evidence="2" type="ORF">CINCED_3A024417</name>
</gene>
<keyword evidence="1" id="KW-0472">Membrane</keyword>
<accession>A0A5E4MX87</accession>
<dbReference type="OrthoDB" id="6625366at2759"/>
<dbReference type="SUPFAM" id="SSF53098">
    <property type="entry name" value="Ribonuclease H-like"/>
    <property type="match status" value="1"/>
</dbReference>
<reference evidence="2 3" key="1">
    <citation type="submission" date="2019-08" db="EMBL/GenBank/DDBJ databases">
        <authorList>
            <person name="Alioto T."/>
            <person name="Alioto T."/>
            <person name="Gomez Garrido J."/>
        </authorList>
    </citation>
    <scope>NUCLEOTIDE SEQUENCE [LARGE SCALE GENOMIC DNA]</scope>
</reference>
<organism evidence="2 3">
    <name type="scientific">Cinara cedri</name>
    <dbReference type="NCBI Taxonomy" id="506608"/>
    <lineage>
        <taxon>Eukaryota</taxon>
        <taxon>Metazoa</taxon>
        <taxon>Ecdysozoa</taxon>
        <taxon>Arthropoda</taxon>
        <taxon>Hexapoda</taxon>
        <taxon>Insecta</taxon>
        <taxon>Pterygota</taxon>
        <taxon>Neoptera</taxon>
        <taxon>Paraneoptera</taxon>
        <taxon>Hemiptera</taxon>
        <taxon>Sternorrhyncha</taxon>
        <taxon>Aphidomorpha</taxon>
        <taxon>Aphidoidea</taxon>
        <taxon>Aphididae</taxon>
        <taxon>Lachninae</taxon>
        <taxon>Cinara</taxon>
    </lineage>
</organism>